<evidence type="ECO:0000256" key="2">
    <source>
        <dbReference type="ARBA" id="ARBA00022490"/>
    </source>
</evidence>
<dbReference type="RefSeq" id="WP_090868452.1">
    <property type="nucleotide sequence ID" value="NZ_FOHE01000005.1"/>
</dbReference>
<evidence type="ECO:0000256" key="1">
    <source>
        <dbReference type="ARBA" id="ARBA00004514"/>
    </source>
</evidence>
<keyword evidence="9" id="KW-1185">Reference proteome</keyword>
<evidence type="ECO:0000256" key="4">
    <source>
        <dbReference type="ARBA" id="ARBA00023186"/>
    </source>
</evidence>
<evidence type="ECO:0000256" key="7">
    <source>
        <dbReference type="ARBA" id="ARBA00093797"/>
    </source>
</evidence>
<protein>
    <recommendedName>
        <fullName evidence="7">Flagellar protein FliT</fullName>
    </recommendedName>
</protein>
<proteinExistence type="inferred from homology"/>
<reference evidence="8 9" key="1">
    <citation type="submission" date="2016-10" db="EMBL/GenBank/DDBJ databases">
        <authorList>
            <person name="de Groot N.N."/>
        </authorList>
    </citation>
    <scope>NUCLEOTIDE SEQUENCE [LARGE SCALE GENOMIC DNA]</scope>
    <source>
        <strain evidence="8 9">IBRC-M 10780</strain>
    </source>
</reference>
<dbReference type="InterPro" id="IPR008622">
    <property type="entry name" value="FliT"/>
</dbReference>
<keyword evidence="8" id="KW-0969">Cilium</keyword>
<accession>A0A1I0BRM1</accession>
<dbReference type="Pfam" id="PF05400">
    <property type="entry name" value="FliT"/>
    <property type="match status" value="1"/>
</dbReference>
<name>A0A1I0BRM1_9BACI</name>
<organism evidence="8 9">
    <name type="scientific">Oceanobacillus limi</name>
    <dbReference type="NCBI Taxonomy" id="930131"/>
    <lineage>
        <taxon>Bacteria</taxon>
        <taxon>Bacillati</taxon>
        <taxon>Bacillota</taxon>
        <taxon>Bacilli</taxon>
        <taxon>Bacillales</taxon>
        <taxon>Bacillaceae</taxon>
        <taxon>Oceanobacillus</taxon>
    </lineage>
</organism>
<keyword evidence="8" id="KW-0282">Flagellum</keyword>
<evidence type="ECO:0000313" key="9">
    <source>
        <dbReference type="Proteomes" id="UP000198618"/>
    </source>
</evidence>
<sequence length="117" mass="13726">MNRMKDIYDITLQLNEIVNQDITAKNRQAVIEQINQLIDKRGNAMHEAKPPFSAEEKLIGEKLIPLNKDIEAKMRVIFDDLKQEMKQSKKQKKSNKTYINPYDKVQTADGMFMDRKK</sequence>
<comment type="function">
    <text evidence="5">May act as an export chaperone for the filament capping protein FliD.</text>
</comment>
<keyword evidence="8" id="KW-0966">Cell projection</keyword>
<dbReference type="AlphaFoldDB" id="A0A1I0BRM1"/>
<evidence type="ECO:0000256" key="3">
    <source>
        <dbReference type="ARBA" id="ARBA00022795"/>
    </source>
</evidence>
<dbReference type="STRING" id="930131.SAMN05216389_105151"/>
<keyword evidence="4" id="KW-0143">Chaperone</keyword>
<dbReference type="EMBL" id="FOHE01000005">
    <property type="protein sequence ID" value="SET09729.1"/>
    <property type="molecule type" value="Genomic_DNA"/>
</dbReference>
<evidence type="ECO:0000256" key="5">
    <source>
        <dbReference type="ARBA" id="ARBA00093765"/>
    </source>
</evidence>
<dbReference type="Proteomes" id="UP000198618">
    <property type="component" value="Unassembled WGS sequence"/>
</dbReference>
<keyword evidence="2" id="KW-0963">Cytoplasm</keyword>
<keyword evidence="3" id="KW-1005">Bacterial flagellum biogenesis</keyword>
<dbReference type="OrthoDB" id="2353131at2"/>
<evidence type="ECO:0000313" key="8">
    <source>
        <dbReference type="EMBL" id="SET09729.1"/>
    </source>
</evidence>
<gene>
    <name evidence="8" type="ORF">SAMN05216389_105151</name>
</gene>
<evidence type="ECO:0000256" key="6">
    <source>
        <dbReference type="ARBA" id="ARBA00093785"/>
    </source>
</evidence>
<comment type="subcellular location">
    <subcellularLocation>
        <location evidence="1">Cytoplasm</location>
        <location evidence="1">Cytosol</location>
    </subcellularLocation>
</comment>
<comment type="similarity">
    <text evidence="6">Belongs to the bacillales FliT family.</text>
</comment>